<evidence type="ECO:0000259" key="5">
    <source>
        <dbReference type="PROSITE" id="PS51935"/>
    </source>
</evidence>
<evidence type="ECO:0000256" key="3">
    <source>
        <dbReference type="ARBA" id="ARBA00022801"/>
    </source>
</evidence>
<dbReference type="Proteomes" id="UP000065822">
    <property type="component" value="Chromosome"/>
</dbReference>
<dbReference type="PROSITE" id="PS51935">
    <property type="entry name" value="NLPC_P60"/>
    <property type="match status" value="1"/>
</dbReference>
<accession>A0ABN4KEN0</accession>
<evidence type="ECO:0000313" key="7">
    <source>
        <dbReference type="Proteomes" id="UP000065822"/>
    </source>
</evidence>
<evidence type="ECO:0000256" key="2">
    <source>
        <dbReference type="ARBA" id="ARBA00022670"/>
    </source>
</evidence>
<feature type="domain" description="NlpC/P60" evidence="5">
    <location>
        <begin position="126"/>
        <end position="254"/>
    </location>
</feature>
<organism evidence="6 7">
    <name type="scientific">Capnocytophaga haemolytica</name>
    <dbReference type="NCBI Taxonomy" id="45243"/>
    <lineage>
        <taxon>Bacteria</taxon>
        <taxon>Pseudomonadati</taxon>
        <taxon>Bacteroidota</taxon>
        <taxon>Flavobacteriia</taxon>
        <taxon>Flavobacteriales</taxon>
        <taxon>Flavobacteriaceae</taxon>
        <taxon>Capnocytophaga</taxon>
    </lineage>
</organism>
<sequence length="254" mass="29039">MDMRILEMPYGICHLSVVPIRLEPLEASEMINQVLFGELLQVIDQQEDWSYVRLLFDQSEGWIANSQFQKISDKDLRKCLKKKDKYAHRWMTKLRIRTQEGRFLHIPKGATFSYNHLLGTSQSTQKMPCEGVVPTALEYLDVPYLAGGKTPLGIDDAALVQTAFKLNGIKLPRTAKKQAEIGQLISFIEETSAGDLAFFDDDEGNIIHVGILLGDNKIIHSYGKVRIDRLDHIGIFNNELRDYTHQLRLLRKVL</sequence>
<name>A0ABN4KEN0_9FLAO</name>
<gene>
    <name evidence="6" type="ORF">AXF12_05185</name>
</gene>
<dbReference type="InterPro" id="IPR041382">
    <property type="entry name" value="SH3_16"/>
</dbReference>
<dbReference type="Gene3D" id="3.90.1720.10">
    <property type="entry name" value="endopeptidase domain like (from Nostoc punctiforme)"/>
    <property type="match status" value="1"/>
</dbReference>
<dbReference type="PANTHER" id="PTHR47053:SF1">
    <property type="entry name" value="MUREIN DD-ENDOPEPTIDASE MEPH-RELATED"/>
    <property type="match status" value="1"/>
</dbReference>
<protein>
    <submittedName>
        <fullName evidence="6">Hydrolase Nlp/P60</fullName>
    </submittedName>
</protein>
<dbReference type="Pfam" id="PF18348">
    <property type="entry name" value="SH3_16"/>
    <property type="match status" value="1"/>
</dbReference>
<keyword evidence="3 6" id="KW-0378">Hydrolase</keyword>
<reference evidence="6 7" key="1">
    <citation type="submission" date="2016-02" db="EMBL/GenBank/DDBJ databases">
        <authorList>
            <person name="Holder M.E."/>
            <person name="Ajami N.J."/>
            <person name="Petrosino J.F."/>
        </authorList>
    </citation>
    <scope>NUCLEOTIDE SEQUENCE [LARGE SCALE GENOMIC DNA]</scope>
    <source>
        <strain evidence="6 7">CCUG 32990</strain>
    </source>
</reference>
<dbReference type="EMBL" id="CP014227">
    <property type="protein sequence ID" value="AMD84963.1"/>
    <property type="molecule type" value="Genomic_DNA"/>
</dbReference>
<evidence type="ECO:0000256" key="4">
    <source>
        <dbReference type="ARBA" id="ARBA00022807"/>
    </source>
</evidence>
<evidence type="ECO:0000256" key="1">
    <source>
        <dbReference type="ARBA" id="ARBA00007074"/>
    </source>
</evidence>
<dbReference type="SUPFAM" id="SSF54001">
    <property type="entry name" value="Cysteine proteinases"/>
    <property type="match status" value="1"/>
</dbReference>
<keyword evidence="7" id="KW-1185">Reference proteome</keyword>
<dbReference type="Gene3D" id="2.30.30.40">
    <property type="entry name" value="SH3 Domains"/>
    <property type="match status" value="1"/>
</dbReference>
<dbReference type="InterPro" id="IPR038765">
    <property type="entry name" value="Papain-like_cys_pep_sf"/>
</dbReference>
<dbReference type="GO" id="GO:0016787">
    <property type="term" value="F:hydrolase activity"/>
    <property type="evidence" value="ECO:0007669"/>
    <property type="project" value="UniProtKB-KW"/>
</dbReference>
<comment type="similarity">
    <text evidence="1">Belongs to the peptidase C40 family.</text>
</comment>
<evidence type="ECO:0000313" key="6">
    <source>
        <dbReference type="EMBL" id="AMD84963.1"/>
    </source>
</evidence>
<dbReference type="PANTHER" id="PTHR47053">
    <property type="entry name" value="MUREIN DD-ENDOPEPTIDASE MEPH-RELATED"/>
    <property type="match status" value="1"/>
</dbReference>
<dbReference type="RefSeq" id="WP_066428935.1">
    <property type="nucleotide sequence ID" value="NZ_CP014227.1"/>
</dbReference>
<dbReference type="InterPro" id="IPR051202">
    <property type="entry name" value="Peptidase_C40"/>
</dbReference>
<keyword evidence="4" id="KW-0788">Thiol protease</keyword>
<keyword evidence="2" id="KW-0645">Protease</keyword>
<proteinExistence type="inferred from homology"/>
<dbReference type="Pfam" id="PF00877">
    <property type="entry name" value="NLPC_P60"/>
    <property type="match status" value="1"/>
</dbReference>
<dbReference type="InterPro" id="IPR000064">
    <property type="entry name" value="NLP_P60_dom"/>
</dbReference>